<dbReference type="SMART" id="SM00066">
    <property type="entry name" value="GAL4"/>
    <property type="match status" value="1"/>
</dbReference>
<keyword evidence="2" id="KW-0862">Zinc</keyword>
<keyword evidence="4" id="KW-0238">DNA-binding</keyword>
<dbReference type="Gene3D" id="4.10.240.10">
    <property type="entry name" value="Zn(2)-C6 fungal-type DNA-binding domain"/>
    <property type="match status" value="1"/>
</dbReference>
<dbReference type="PANTHER" id="PTHR31944">
    <property type="entry name" value="HEME-RESPONSIVE ZINC FINGER TRANSCRIPTION FACTOR HAP1"/>
    <property type="match status" value="1"/>
</dbReference>
<dbReference type="PANTHER" id="PTHR31944:SF130">
    <property type="entry name" value="ZN(II)2CYS6 TRANSCRIPTION FACTO (EUROFUNG)"/>
    <property type="match status" value="1"/>
</dbReference>
<keyword evidence="3" id="KW-0805">Transcription regulation</keyword>
<evidence type="ECO:0000256" key="1">
    <source>
        <dbReference type="ARBA" id="ARBA00022723"/>
    </source>
</evidence>
<dbReference type="SUPFAM" id="SSF57701">
    <property type="entry name" value="Zn2/Cys6 DNA-binding domain"/>
    <property type="match status" value="1"/>
</dbReference>
<evidence type="ECO:0000313" key="10">
    <source>
        <dbReference type="Proteomes" id="UP000799757"/>
    </source>
</evidence>
<protein>
    <recommendedName>
        <fullName evidence="8">Zn(2)-C6 fungal-type domain-containing protein</fullName>
    </recommendedName>
</protein>
<evidence type="ECO:0000256" key="5">
    <source>
        <dbReference type="ARBA" id="ARBA00023163"/>
    </source>
</evidence>
<dbReference type="Pfam" id="PF04082">
    <property type="entry name" value="Fungal_trans"/>
    <property type="match status" value="1"/>
</dbReference>
<evidence type="ECO:0000313" key="9">
    <source>
        <dbReference type="EMBL" id="KAF2795315.1"/>
    </source>
</evidence>
<keyword evidence="5" id="KW-0804">Transcription</keyword>
<evidence type="ECO:0000256" key="2">
    <source>
        <dbReference type="ARBA" id="ARBA00022833"/>
    </source>
</evidence>
<dbReference type="GO" id="GO:0008270">
    <property type="term" value="F:zinc ion binding"/>
    <property type="evidence" value="ECO:0007669"/>
    <property type="project" value="InterPro"/>
</dbReference>
<dbReference type="EMBL" id="MU001863">
    <property type="protein sequence ID" value="KAF2795315.1"/>
    <property type="molecule type" value="Genomic_DNA"/>
</dbReference>
<feature type="domain" description="Zn(2)-C6 fungal-type" evidence="8">
    <location>
        <begin position="25"/>
        <end position="56"/>
    </location>
</feature>
<dbReference type="InterPro" id="IPR001138">
    <property type="entry name" value="Zn2Cys6_DnaBD"/>
</dbReference>
<keyword evidence="1" id="KW-0479">Metal-binding</keyword>
<feature type="coiled-coil region" evidence="7">
    <location>
        <begin position="114"/>
        <end position="141"/>
    </location>
</feature>
<evidence type="ECO:0000256" key="7">
    <source>
        <dbReference type="SAM" id="Coils"/>
    </source>
</evidence>
<dbReference type="InterPro" id="IPR051430">
    <property type="entry name" value="Fungal_TF_Env_Response"/>
</dbReference>
<organism evidence="9 10">
    <name type="scientific">Melanomma pulvis-pyrius CBS 109.77</name>
    <dbReference type="NCBI Taxonomy" id="1314802"/>
    <lineage>
        <taxon>Eukaryota</taxon>
        <taxon>Fungi</taxon>
        <taxon>Dikarya</taxon>
        <taxon>Ascomycota</taxon>
        <taxon>Pezizomycotina</taxon>
        <taxon>Dothideomycetes</taxon>
        <taxon>Pleosporomycetidae</taxon>
        <taxon>Pleosporales</taxon>
        <taxon>Melanommataceae</taxon>
        <taxon>Melanomma</taxon>
    </lineage>
</organism>
<dbReference type="Proteomes" id="UP000799757">
    <property type="component" value="Unassembled WGS sequence"/>
</dbReference>
<proteinExistence type="predicted"/>
<dbReference type="GO" id="GO:0006351">
    <property type="term" value="P:DNA-templated transcription"/>
    <property type="evidence" value="ECO:0007669"/>
    <property type="project" value="InterPro"/>
</dbReference>
<evidence type="ECO:0000256" key="3">
    <source>
        <dbReference type="ARBA" id="ARBA00023015"/>
    </source>
</evidence>
<keyword evidence="7" id="KW-0175">Coiled coil</keyword>
<dbReference type="PROSITE" id="PS00463">
    <property type="entry name" value="ZN2_CY6_FUNGAL_1"/>
    <property type="match status" value="1"/>
</dbReference>
<sequence>MSVDSQASEITNPRKRKRKPRTILSCNACRRRKLKCDRELPCNRCINGGVAHTCVYGWNGSSLPLDASLVIPSDEPQQPSSPHIIYRHPEEDVLQPRALSAENGIRPKTSPATEDLKDDRVEQLEQRVASLEAHLLSLTATPETRVQLHKIQQLALSDHEVNRAPMGLFKGRNYRTFCYGPSSPMTLVMHLPEIRPFMKEVYQNSTLDRLSEDIKALEDRARSNKVSSRVLSVPFLRSLLPDRITVDLLVKKYLDTFETTYRILHIPTFLADYRIFWDSPSGSNSEMEAVVLAILACVLCTSTHDNTRYDPNGSTFRSKGIIWIKACEAWLKRQSNKHRTLATLQVRSLRLLALMTTCLKTKEFYQETQAHLAFMRSSGMHMDPSILGCRCSVFEGEMRRRLWATAIELEVQTSIDKGTPSVLSGLEYDCAPPRNINDLELSAEIEHLPASQPLTTFTDTSFLHCSMETITLRTKLCALANNLKCAPDFPEILRYEQAVQTCLEKIPKWTDSKSFQAWTLLDLQLRQFLVIIHTPRMLQTQLRSKTDHRYSILTCLESSAVLIERHINLMDSGNLALCCIRSDYYRSALLICHIAYYASTASDNLVLRVAKSIFEDAMEKALRLQEERAMRPGRGSHQHWYISAAYGLVSIKLDPPRIDVFKRQAVDRVGRLLYKILSLQDPNDEYLADEVILGSESTPAAARVDVASNAGVGEASALPSDAFSLRLDGMDFGNTSEWMLDDFWHFNDFSAAPFDD</sequence>
<keyword evidence="6" id="KW-0539">Nucleus</keyword>
<accession>A0A6A6XHE0</accession>
<dbReference type="GO" id="GO:0005634">
    <property type="term" value="C:nucleus"/>
    <property type="evidence" value="ECO:0007669"/>
    <property type="project" value="TreeGrafter"/>
</dbReference>
<keyword evidence="10" id="KW-1185">Reference proteome</keyword>
<evidence type="ECO:0000256" key="4">
    <source>
        <dbReference type="ARBA" id="ARBA00023125"/>
    </source>
</evidence>
<evidence type="ECO:0000256" key="6">
    <source>
        <dbReference type="ARBA" id="ARBA00023242"/>
    </source>
</evidence>
<dbReference type="GO" id="GO:0001228">
    <property type="term" value="F:DNA-binding transcription activator activity, RNA polymerase II-specific"/>
    <property type="evidence" value="ECO:0007669"/>
    <property type="project" value="TreeGrafter"/>
</dbReference>
<dbReference type="InterPro" id="IPR036864">
    <property type="entry name" value="Zn2-C6_fun-type_DNA-bd_sf"/>
</dbReference>
<name>A0A6A6XHE0_9PLEO</name>
<dbReference type="PROSITE" id="PS50048">
    <property type="entry name" value="ZN2_CY6_FUNGAL_2"/>
    <property type="match status" value="1"/>
</dbReference>
<dbReference type="InterPro" id="IPR007219">
    <property type="entry name" value="XnlR_reg_dom"/>
</dbReference>
<dbReference type="GO" id="GO:0000978">
    <property type="term" value="F:RNA polymerase II cis-regulatory region sequence-specific DNA binding"/>
    <property type="evidence" value="ECO:0007669"/>
    <property type="project" value="TreeGrafter"/>
</dbReference>
<dbReference type="CDD" id="cd12148">
    <property type="entry name" value="fungal_TF_MHR"/>
    <property type="match status" value="1"/>
</dbReference>
<gene>
    <name evidence="9" type="ORF">K505DRAFT_336177</name>
</gene>
<dbReference type="Pfam" id="PF00172">
    <property type="entry name" value="Zn_clus"/>
    <property type="match status" value="1"/>
</dbReference>
<evidence type="ECO:0000259" key="8">
    <source>
        <dbReference type="PROSITE" id="PS50048"/>
    </source>
</evidence>
<dbReference type="OrthoDB" id="4236860at2759"/>
<dbReference type="CDD" id="cd00067">
    <property type="entry name" value="GAL4"/>
    <property type="match status" value="1"/>
</dbReference>
<reference evidence="9" key="1">
    <citation type="journal article" date="2020" name="Stud. Mycol.">
        <title>101 Dothideomycetes genomes: a test case for predicting lifestyles and emergence of pathogens.</title>
        <authorList>
            <person name="Haridas S."/>
            <person name="Albert R."/>
            <person name="Binder M."/>
            <person name="Bloem J."/>
            <person name="Labutti K."/>
            <person name="Salamov A."/>
            <person name="Andreopoulos B."/>
            <person name="Baker S."/>
            <person name="Barry K."/>
            <person name="Bills G."/>
            <person name="Bluhm B."/>
            <person name="Cannon C."/>
            <person name="Castanera R."/>
            <person name="Culley D."/>
            <person name="Daum C."/>
            <person name="Ezra D."/>
            <person name="Gonzalez J."/>
            <person name="Henrissat B."/>
            <person name="Kuo A."/>
            <person name="Liang C."/>
            <person name="Lipzen A."/>
            <person name="Lutzoni F."/>
            <person name="Magnuson J."/>
            <person name="Mondo S."/>
            <person name="Nolan M."/>
            <person name="Ohm R."/>
            <person name="Pangilinan J."/>
            <person name="Park H.-J."/>
            <person name="Ramirez L."/>
            <person name="Alfaro M."/>
            <person name="Sun H."/>
            <person name="Tritt A."/>
            <person name="Yoshinaga Y."/>
            <person name="Zwiers L.-H."/>
            <person name="Turgeon B."/>
            <person name="Goodwin S."/>
            <person name="Spatafora J."/>
            <person name="Crous P."/>
            <person name="Grigoriev I."/>
        </authorList>
    </citation>
    <scope>NUCLEOTIDE SEQUENCE</scope>
    <source>
        <strain evidence="9">CBS 109.77</strain>
    </source>
</reference>
<dbReference type="AlphaFoldDB" id="A0A6A6XHE0"/>